<protein>
    <submittedName>
        <fullName evidence="1">Uncharacterized protein</fullName>
    </submittedName>
</protein>
<evidence type="ECO:0000313" key="1">
    <source>
        <dbReference type="EMBL" id="KAG7054827.1"/>
    </source>
</evidence>
<dbReference type="EMBL" id="JAESDN010000002">
    <property type="protein sequence ID" value="KAG7054827.1"/>
    <property type="molecule type" value="Genomic_DNA"/>
</dbReference>
<sequence length="169" mass="19253">MALESNKNVTTRHHDTGSFLRAILECRCSANDLQQVHELLDAKAGAGARTKHTPLTPAVRRDHSEAYITWTARARCPGRPTAARDKTHQQPPLIQAQARLTLPDCRHSVSQYIRDSAVYEIHPSFMLRLCREYPYRLHKRGSNCGSLAEDCETGDLSEPTHRVRWERNK</sequence>
<reference evidence="1" key="1">
    <citation type="submission" date="2021-05" db="EMBL/GenBank/DDBJ databases">
        <title>Comparative genomics of three Colletotrichum scovillei strains and genetic complementation revealed genes involved fungal growth and virulence on chili pepper.</title>
        <authorList>
            <person name="Hsieh D.-K."/>
            <person name="Chuang S.-C."/>
            <person name="Chen C.-Y."/>
            <person name="Chao Y.-T."/>
            <person name="Lu M.-Y.J."/>
            <person name="Lee M.-H."/>
            <person name="Shih M.-C."/>
        </authorList>
    </citation>
    <scope>NUCLEOTIDE SEQUENCE</scope>
    <source>
        <strain evidence="1">Coll-153</strain>
    </source>
</reference>
<name>A0A9P7RC31_9PEZI</name>
<dbReference type="AlphaFoldDB" id="A0A9P7RC31"/>
<organism evidence="1 2">
    <name type="scientific">Colletotrichum scovillei</name>
    <dbReference type="NCBI Taxonomy" id="1209932"/>
    <lineage>
        <taxon>Eukaryota</taxon>
        <taxon>Fungi</taxon>
        <taxon>Dikarya</taxon>
        <taxon>Ascomycota</taxon>
        <taxon>Pezizomycotina</taxon>
        <taxon>Sordariomycetes</taxon>
        <taxon>Hypocreomycetidae</taxon>
        <taxon>Glomerellales</taxon>
        <taxon>Glomerellaceae</taxon>
        <taxon>Colletotrichum</taxon>
        <taxon>Colletotrichum acutatum species complex</taxon>
    </lineage>
</organism>
<gene>
    <name evidence="1" type="ORF">JMJ77_007301</name>
</gene>
<proteinExistence type="predicted"/>
<evidence type="ECO:0000313" key="2">
    <source>
        <dbReference type="Proteomes" id="UP000699042"/>
    </source>
</evidence>
<keyword evidence="2" id="KW-1185">Reference proteome</keyword>
<dbReference type="Proteomes" id="UP000699042">
    <property type="component" value="Unassembled WGS sequence"/>
</dbReference>
<accession>A0A9P7RC31</accession>
<comment type="caution">
    <text evidence="1">The sequence shown here is derived from an EMBL/GenBank/DDBJ whole genome shotgun (WGS) entry which is preliminary data.</text>
</comment>